<feature type="binding site" evidence="7">
    <location>
        <position position="294"/>
    </location>
    <ligand>
        <name>Fe(2+)</name>
        <dbReference type="ChEBI" id="CHEBI:29033"/>
    </ligand>
</feature>
<proteinExistence type="inferred from homology"/>
<dbReference type="HAMAP" id="MF_00323">
    <property type="entry name" value="Ferrochelatase"/>
    <property type="match status" value="1"/>
</dbReference>
<evidence type="ECO:0000256" key="7">
    <source>
        <dbReference type="HAMAP-Rule" id="MF_00323"/>
    </source>
</evidence>
<dbReference type="EC" id="4.98.1.1" evidence="7"/>
<accession>A0ABS2IDD9</accession>
<dbReference type="InterPro" id="IPR001015">
    <property type="entry name" value="Ferrochelatase"/>
</dbReference>
<dbReference type="PANTHER" id="PTHR11108">
    <property type="entry name" value="FERROCHELATASE"/>
    <property type="match status" value="1"/>
</dbReference>
<comment type="subcellular location">
    <subcellularLocation>
        <location evidence="7">Cytoplasm</location>
    </subcellularLocation>
</comment>
<keyword evidence="3 7" id="KW-0350">Heme biosynthesis</keyword>
<evidence type="ECO:0000256" key="4">
    <source>
        <dbReference type="ARBA" id="ARBA00023239"/>
    </source>
</evidence>
<comment type="catalytic activity">
    <reaction evidence="6">
        <text>Fe-coproporphyrin III + 2 H(+) = coproporphyrin III + Fe(2+)</text>
        <dbReference type="Rhea" id="RHEA:49572"/>
        <dbReference type="ChEBI" id="CHEBI:15378"/>
        <dbReference type="ChEBI" id="CHEBI:29033"/>
        <dbReference type="ChEBI" id="CHEBI:68438"/>
        <dbReference type="ChEBI" id="CHEBI:131725"/>
        <dbReference type="EC" id="4.99.1.9"/>
    </reaction>
    <physiologicalReaction direction="right-to-left" evidence="6">
        <dbReference type="Rhea" id="RHEA:49574"/>
    </physiologicalReaction>
</comment>
<gene>
    <name evidence="7 9" type="primary">hemH</name>
    <name evidence="9" type="ORF">JQX08_05580</name>
</gene>
<dbReference type="Pfam" id="PF00762">
    <property type="entry name" value="Ferrochelatase"/>
    <property type="match status" value="1"/>
</dbReference>
<evidence type="ECO:0000313" key="9">
    <source>
        <dbReference type="EMBL" id="MBM7060173.1"/>
    </source>
</evidence>
<reference evidence="9 10" key="1">
    <citation type="submission" date="2021-02" db="EMBL/GenBank/DDBJ databases">
        <authorList>
            <person name="Lee D.-H."/>
        </authorList>
    </citation>
    <scope>NUCLEOTIDE SEQUENCE [LARGE SCALE GENOMIC DNA]</scope>
    <source>
        <strain evidence="9 10">UL073</strain>
    </source>
</reference>
<feature type="binding site" evidence="7">
    <location>
        <position position="189"/>
    </location>
    <ligand>
        <name>Fe(2+)</name>
        <dbReference type="ChEBI" id="CHEBI:29033"/>
    </ligand>
</feature>
<keyword evidence="7" id="KW-0479">Metal-binding</keyword>
<comment type="pathway">
    <text evidence="7">Porphyrin-containing compound metabolism; protoheme biosynthesis; protoheme from protoporphyrin-IX: step 1/1.</text>
</comment>
<comment type="similarity">
    <text evidence="1 7 8">Belongs to the ferrochelatase family.</text>
</comment>
<evidence type="ECO:0000256" key="8">
    <source>
        <dbReference type="RuleBase" id="RU004185"/>
    </source>
</evidence>
<name>A0ABS2IDD9_9GAMM</name>
<keyword evidence="4 7" id="KW-0456">Lyase</keyword>
<evidence type="ECO:0000256" key="6">
    <source>
        <dbReference type="ARBA" id="ARBA00024536"/>
    </source>
</evidence>
<evidence type="ECO:0000313" key="10">
    <source>
        <dbReference type="Proteomes" id="UP000717995"/>
    </source>
</evidence>
<comment type="caution">
    <text evidence="9">The sequence shown here is derived from an EMBL/GenBank/DDBJ whole genome shotgun (WGS) entry which is preliminary data.</text>
</comment>
<dbReference type="CDD" id="cd03411">
    <property type="entry name" value="Ferrochelatase_N"/>
    <property type="match status" value="1"/>
</dbReference>
<sequence length="342" mass="38051">MTDHALLLVNLGSPASTDVADVRGYLDQFLMDPYVVDLPWPLRRLLVSLILIKRPAQSAHAYASIWWPEGSPLIVISRQLQDTMCAHWPHGPVELAMRYGEPSIEAALLGLAAQGVQRVTLAPLYPQFAESTTTTAIAEARRVIAAHGLGLEVRVLAPFYDQPEYLDALAASARPYLAQDFDHLLLSFHGLPERHIRKLVKPLDPQHDLRAADSRGVRAEVLARCYRSQCLRTAEAFAERVGLRPEQWSVSFQSRLGSDKWIEPYTETRLDELAQQGVKKLLVMCPAFVADCIETLEEIGMRGSEQFEAAGGEQLQLVPCLNNQEQWAAALAQLAERADGRL</sequence>
<organism evidence="9 10">
    <name type="scientific">Zestomonas insulae</name>
    <dbReference type="NCBI Taxonomy" id="2809017"/>
    <lineage>
        <taxon>Bacteria</taxon>
        <taxon>Pseudomonadati</taxon>
        <taxon>Pseudomonadota</taxon>
        <taxon>Gammaproteobacteria</taxon>
        <taxon>Pseudomonadales</taxon>
        <taxon>Pseudomonadaceae</taxon>
        <taxon>Zestomonas</taxon>
    </lineage>
</organism>
<keyword evidence="5 7" id="KW-0627">Porphyrin biosynthesis</keyword>
<keyword evidence="7" id="KW-0963">Cytoplasm</keyword>
<dbReference type="PANTHER" id="PTHR11108:SF1">
    <property type="entry name" value="FERROCHELATASE, MITOCHONDRIAL"/>
    <property type="match status" value="1"/>
</dbReference>
<keyword evidence="2 7" id="KW-0408">Iron</keyword>
<comment type="function">
    <text evidence="7">Catalyzes the ferrous insertion into protoporphyrin IX.</text>
</comment>
<evidence type="ECO:0000256" key="5">
    <source>
        <dbReference type="ARBA" id="ARBA00023244"/>
    </source>
</evidence>
<dbReference type="RefSeq" id="WP_204915253.1">
    <property type="nucleotide sequence ID" value="NZ_JAFEUP010000001.1"/>
</dbReference>
<dbReference type="InterPro" id="IPR033659">
    <property type="entry name" value="Ferrochelatase_N"/>
</dbReference>
<keyword evidence="10" id="KW-1185">Reference proteome</keyword>
<dbReference type="SUPFAM" id="SSF53800">
    <property type="entry name" value="Chelatase"/>
    <property type="match status" value="1"/>
</dbReference>
<evidence type="ECO:0000256" key="2">
    <source>
        <dbReference type="ARBA" id="ARBA00023004"/>
    </source>
</evidence>
<dbReference type="EMBL" id="JAFEUP010000001">
    <property type="protein sequence ID" value="MBM7060173.1"/>
    <property type="molecule type" value="Genomic_DNA"/>
</dbReference>
<dbReference type="InterPro" id="IPR033644">
    <property type="entry name" value="Ferrochelatase_C"/>
</dbReference>
<comment type="catalytic activity">
    <reaction evidence="7">
        <text>heme b + 2 H(+) = protoporphyrin IX + Fe(2+)</text>
        <dbReference type="Rhea" id="RHEA:22584"/>
        <dbReference type="ChEBI" id="CHEBI:15378"/>
        <dbReference type="ChEBI" id="CHEBI:29033"/>
        <dbReference type="ChEBI" id="CHEBI:57306"/>
        <dbReference type="ChEBI" id="CHEBI:60344"/>
        <dbReference type="EC" id="4.98.1.1"/>
    </reaction>
</comment>
<evidence type="ECO:0000256" key="3">
    <source>
        <dbReference type="ARBA" id="ARBA00023133"/>
    </source>
</evidence>
<evidence type="ECO:0000256" key="1">
    <source>
        <dbReference type="ARBA" id="ARBA00007718"/>
    </source>
</evidence>
<dbReference type="NCBIfam" id="TIGR00109">
    <property type="entry name" value="hemH"/>
    <property type="match status" value="1"/>
</dbReference>
<dbReference type="Gene3D" id="3.40.50.1400">
    <property type="match status" value="2"/>
</dbReference>
<dbReference type="GO" id="GO:0016829">
    <property type="term" value="F:lyase activity"/>
    <property type="evidence" value="ECO:0007669"/>
    <property type="project" value="UniProtKB-KW"/>
</dbReference>
<dbReference type="Proteomes" id="UP000717995">
    <property type="component" value="Unassembled WGS sequence"/>
</dbReference>
<protein>
    <recommendedName>
        <fullName evidence="7">Ferrochelatase</fullName>
        <ecNumber evidence="7">4.98.1.1</ecNumber>
    </recommendedName>
    <alternativeName>
        <fullName evidence="7">Heme synthase</fullName>
    </alternativeName>
    <alternativeName>
        <fullName evidence="7">Protoheme ferro-lyase</fullName>
    </alternativeName>
</protein>
<dbReference type="CDD" id="cd00419">
    <property type="entry name" value="Ferrochelatase_C"/>
    <property type="match status" value="1"/>
</dbReference>